<reference evidence="4 5" key="1">
    <citation type="submission" date="2009-01" db="EMBL/GenBank/DDBJ databases">
        <authorList>
            <person name="Fulton L."/>
            <person name="Clifton S."/>
            <person name="Fulton B."/>
            <person name="Xu J."/>
            <person name="Minx P."/>
            <person name="Pepin K.H."/>
            <person name="Johnson M."/>
            <person name="Bhonagiri V."/>
            <person name="Nash W.E."/>
            <person name="Mardis E.R."/>
            <person name="Wilson R.K."/>
        </authorList>
    </citation>
    <scope>NUCLEOTIDE SEQUENCE [LARGE SCALE GENOMIC DNA]</scope>
    <source>
        <strain evidence="4 5">DSM 5476</strain>
    </source>
</reference>
<dbReference type="InterPro" id="IPR039697">
    <property type="entry name" value="Alcohol_dehydrogenase_Fe"/>
</dbReference>
<accession>C0EHN0</accession>
<dbReference type="CDD" id="cd08185">
    <property type="entry name" value="Fe-ADH-like"/>
    <property type="match status" value="1"/>
</dbReference>
<dbReference type="Gene3D" id="1.20.1090.10">
    <property type="entry name" value="Dehydroquinate synthase-like - alpha domain"/>
    <property type="match status" value="1"/>
</dbReference>
<dbReference type="PANTHER" id="PTHR11496">
    <property type="entry name" value="ALCOHOL DEHYDROGENASE"/>
    <property type="match status" value="1"/>
</dbReference>
<evidence type="ECO:0000313" key="4">
    <source>
        <dbReference type="EMBL" id="EEG29048.1"/>
    </source>
</evidence>
<dbReference type="InterPro" id="IPR001670">
    <property type="entry name" value="ADH_Fe/GldA"/>
</dbReference>
<dbReference type="HOGENOM" id="CLU_007207_0_4_9"/>
<dbReference type="PANTHER" id="PTHR11496:SF104">
    <property type="entry name" value="3-DEOXY-ALPHA-D-MANNO-OCTULOSONATE 8-OXIDASE"/>
    <property type="match status" value="1"/>
</dbReference>
<evidence type="ECO:0000259" key="2">
    <source>
        <dbReference type="Pfam" id="PF00465"/>
    </source>
</evidence>
<sequence>MKPIHHTLALPVWRLIKMAYSYYMPTRIFFGEGELNRLGTEKLPGSKALIVLSAGNSMKRFGYLDRVKALLEQNNTGYVVFDKILPNPIKKHVMEGAALARAEGCDFVLGLGGGSSIDSAKTIAIMAANEGDLWDYITGGSGKGKPIPNPALPIVAVTTTAGTGTESDPWAVVTKEETGEKIGIGIDATFPALSIVDPELMVSVPPMLTAYQGFDALFHSTEGYIANIANPISDMYALKAIELVGKYLPRAVKNGEDQKARAMVALANTLSGFVESTSSCTSEHGIEHALSGYHPDLPHGAGLIMISLAYYKAFVDVSADRYITMARALGRTDVTKPEDFLDALAQLQVDCGVDGLKLSDYQIDNKNFVKYAEHAMDIMPGLFAVDPRPLQVEEVVSILRESYR</sequence>
<evidence type="ECO:0000313" key="5">
    <source>
        <dbReference type="Proteomes" id="UP000003340"/>
    </source>
</evidence>
<feature type="domain" description="Fe-containing alcohol dehydrogenase-like C-terminal" evidence="3">
    <location>
        <begin position="209"/>
        <end position="403"/>
    </location>
</feature>
<organism evidence="4 5">
    <name type="scientific">[Clostridium] methylpentosum DSM 5476</name>
    <dbReference type="NCBI Taxonomy" id="537013"/>
    <lineage>
        <taxon>Bacteria</taxon>
        <taxon>Bacillati</taxon>
        <taxon>Bacillota</taxon>
        <taxon>Clostridia</taxon>
        <taxon>Eubacteriales</taxon>
        <taxon>Oscillospiraceae</taxon>
        <taxon>Oscillospiraceae incertae sedis</taxon>
    </lineage>
</organism>
<dbReference type="GO" id="GO:0004022">
    <property type="term" value="F:alcohol dehydrogenase (NAD+) activity"/>
    <property type="evidence" value="ECO:0007669"/>
    <property type="project" value="UniProtKB-EC"/>
</dbReference>
<dbReference type="SUPFAM" id="SSF56796">
    <property type="entry name" value="Dehydroquinate synthase-like"/>
    <property type="match status" value="1"/>
</dbReference>
<dbReference type="GO" id="GO:0046872">
    <property type="term" value="F:metal ion binding"/>
    <property type="evidence" value="ECO:0007669"/>
    <property type="project" value="InterPro"/>
</dbReference>
<evidence type="ECO:0000256" key="1">
    <source>
        <dbReference type="ARBA" id="ARBA00023002"/>
    </source>
</evidence>
<dbReference type="FunFam" id="3.40.50.1970:FF:000003">
    <property type="entry name" value="Alcohol dehydrogenase, iron-containing"/>
    <property type="match status" value="1"/>
</dbReference>
<dbReference type="Pfam" id="PF00465">
    <property type="entry name" value="Fe-ADH"/>
    <property type="match status" value="1"/>
</dbReference>
<name>C0EHN0_9FIRM</name>
<feature type="domain" description="Alcohol dehydrogenase iron-type/glycerol dehydrogenase GldA" evidence="2">
    <location>
        <begin position="25"/>
        <end position="198"/>
    </location>
</feature>
<comment type="caution">
    <text evidence="4">The sequence shown here is derived from an EMBL/GenBank/DDBJ whole genome shotgun (WGS) entry which is preliminary data.</text>
</comment>
<dbReference type="EC" id="1.1.1.1" evidence="4"/>
<dbReference type="Gene3D" id="3.40.50.1970">
    <property type="match status" value="1"/>
</dbReference>
<evidence type="ECO:0000259" key="3">
    <source>
        <dbReference type="Pfam" id="PF25137"/>
    </source>
</evidence>
<keyword evidence="1 4" id="KW-0560">Oxidoreductase</keyword>
<dbReference type="Proteomes" id="UP000003340">
    <property type="component" value="Unassembled WGS sequence"/>
</dbReference>
<dbReference type="AlphaFoldDB" id="C0EHN0"/>
<dbReference type="STRING" id="537013.CLOSTMETH_03375"/>
<protein>
    <submittedName>
        <fullName evidence="4">Alcohol dehydrogenase, iron-dependent</fullName>
        <ecNumber evidence="4">1.1.1.1</ecNumber>
    </submittedName>
</protein>
<reference evidence="4 5" key="2">
    <citation type="submission" date="2009-02" db="EMBL/GenBank/DDBJ databases">
        <title>Draft genome sequence of Clostridium methylpentosum (DSM 5476).</title>
        <authorList>
            <person name="Sudarsanam P."/>
            <person name="Ley R."/>
            <person name="Guruge J."/>
            <person name="Turnbaugh P.J."/>
            <person name="Mahowald M."/>
            <person name="Liep D."/>
            <person name="Gordon J."/>
        </authorList>
    </citation>
    <scope>NUCLEOTIDE SEQUENCE [LARGE SCALE GENOMIC DNA]</scope>
    <source>
        <strain evidence="4 5">DSM 5476</strain>
    </source>
</reference>
<dbReference type="Pfam" id="PF25137">
    <property type="entry name" value="ADH_Fe_C"/>
    <property type="match status" value="1"/>
</dbReference>
<keyword evidence="5" id="KW-1185">Reference proteome</keyword>
<dbReference type="eggNOG" id="COG1454">
    <property type="taxonomic scope" value="Bacteria"/>
</dbReference>
<dbReference type="InterPro" id="IPR056798">
    <property type="entry name" value="ADH_Fe_C"/>
</dbReference>
<gene>
    <name evidence="4" type="ORF">CLOSTMETH_03375</name>
</gene>
<proteinExistence type="predicted"/>
<dbReference type="EMBL" id="ACEC01000118">
    <property type="protein sequence ID" value="EEG29048.1"/>
    <property type="molecule type" value="Genomic_DNA"/>
</dbReference>